<feature type="domain" description="GS beta-grasp" evidence="7">
    <location>
        <begin position="18"/>
        <end position="114"/>
    </location>
</feature>
<dbReference type="GO" id="GO:0006542">
    <property type="term" value="P:glutamine biosynthetic process"/>
    <property type="evidence" value="ECO:0007669"/>
    <property type="project" value="InterPro"/>
</dbReference>
<dbReference type="InterPro" id="IPR014746">
    <property type="entry name" value="Gln_synth/guanido_kin_cat_dom"/>
</dbReference>
<dbReference type="PANTHER" id="PTHR43785:SF12">
    <property type="entry name" value="TYPE-1 GLUTAMINE SYNTHETASE 2"/>
    <property type="match status" value="1"/>
</dbReference>
<organism evidence="9 10">
    <name type="scientific">Nonomuraea dietziae</name>
    <dbReference type="NCBI Taxonomy" id="65515"/>
    <lineage>
        <taxon>Bacteria</taxon>
        <taxon>Bacillati</taxon>
        <taxon>Actinomycetota</taxon>
        <taxon>Actinomycetes</taxon>
        <taxon>Streptosporangiales</taxon>
        <taxon>Streptosporangiaceae</taxon>
        <taxon>Nonomuraea</taxon>
    </lineage>
</organism>
<dbReference type="RefSeq" id="WP_312895595.1">
    <property type="nucleotide sequence ID" value="NZ_JACIBV010000001.1"/>
</dbReference>
<keyword evidence="10" id="KW-1185">Reference proteome</keyword>
<dbReference type="Gene3D" id="3.10.20.70">
    <property type="entry name" value="Glutamine synthetase, N-terminal domain"/>
    <property type="match status" value="1"/>
</dbReference>
<dbReference type="PANTHER" id="PTHR43785">
    <property type="entry name" value="GAMMA-GLUTAMYLPUTRESCINE SYNTHETASE"/>
    <property type="match status" value="1"/>
</dbReference>
<dbReference type="GO" id="GO:0042402">
    <property type="term" value="P:biogenic amine catabolic process"/>
    <property type="evidence" value="ECO:0007669"/>
    <property type="project" value="UniProtKB-ARBA"/>
</dbReference>
<dbReference type="InterPro" id="IPR008147">
    <property type="entry name" value="Gln_synt_N"/>
</dbReference>
<evidence type="ECO:0000256" key="6">
    <source>
        <dbReference type="RuleBase" id="RU000384"/>
    </source>
</evidence>
<dbReference type="PROSITE" id="PS51986">
    <property type="entry name" value="GS_BETA_GRASP"/>
    <property type="match status" value="1"/>
</dbReference>
<dbReference type="FunFam" id="3.30.590.10:FF:000005">
    <property type="entry name" value="Probable glutamine synthetase"/>
    <property type="match status" value="1"/>
</dbReference>
<accession>A0A7W5V4P4</accession>
<dbReference type="FunFam" id="3.10.20.70:FF:000015">
    <property type="entry name" value="Putative glutamine synthetase"/>
    <property type="match status" value="1"/>
</dbReference>
<evidence type="ECO:0000313" key="10">
    <source>
        <dbReference type="Proteomes" id="UP000579945"/>
    </source>
</evidence>
<comment type="similarity">
    <text evidence="1 5 6">Belongs to the glutamine synthetase family.</text>
</comment>
<dbReference type="Pfam" id="PF00120">
    <property type="entry name" value="Gln-synt_C"/>
    <property type="match status" value="1"/>
</dbReference>
<dbReference type="GO" id="GO:0006576">
    <property type="term" value="P:biogenic amine metabolic process"/>
    <property type="evidence" value="ECO:0007669"/>
    <property type="project" value="UniProtKB-ARBA"/>
</dbReference>
<evidence type="ECO:0000256" key="3">
    <source>
        <dbReference type="ARBA" id="ARBA00022741"/>
    </source>
</evidence>
<dbReference type="SUPFAM" id="SSF55931">
    <property type="entry name" value="Glutamine synthetase/guanido kinase"/>
    <property type="match status" value="1"/>
</dbReference>
<evidence type="ECO:0000256" key="4">
    <source>
        <dbReference type="ARBA" id="ARBA00022840"/>
    </source>
</evidence>
<protein>
    <submittedName>
        <fullName evidence="9">Glutamine synthetase</fullName>
        <ecNumber evidence="9">6.3.1.2</ecNumber>
    </submittedName>
</protein>
<dbReference type="SUPFAM" id="SSF54368">
    <property type="entry name" value="Glutamine synthetase, N-terminal domain"/>
    <property type="match status" value="1"/>
</dbReference>
<dbReference type="GO" id="GO:0004356">
    <property type="term" value="F:glutamine synthetase activity"/>
    <property type="evidence" value="ECO:0007669"/>
    <property type="project" value="UniProtKB-EC"/>
</dbReference>
<dbReference type="Proteomes" id="UP000579945">
    <property type="component" value="Unassembled WGS sequence"/>
</dbReference>
<dbReference type="SMART" id="SM01230">
    <property type="entry name" value="Gln-synt_C"/>
    <property type="match status" value="1"/>
</dbReference>
<feature type="domain" description="GS catalytic" evidence="8">
    <location>
        <begin position="121"/>
        <end position="452"/>
    </location>
</feature>
<keyword evidence="2 9" id="KW-0436">Ligase</keyword>
<dbReference type="InterPro" id="IPR036651">
    <property type="entry name" value="Gln_synt_N_sf"/>
</dbReference>
<sequence length="452" mass="50280">MTAGFLSIDELRDEVTAGRIDTVLLALVDMQGRMQGKRLSARFFLDEVLHHGSEGCNYLLAVDVDMNTVNGYEMSSWERGYGDFVMKPDISTLRRIPWQEGTALLMADLTWEDGSDVTASPRQILRRQLARLEERGLSAYVGTELEFVVYDDSYEEAWRRGYRDLSPANLYNVDYSLLGTARIEPLLRRIRLEMEGAGLYVESAKGECNLGQHEIAFRYDEALRTCDNHSVYKNGAKEIAAQEGKSITFMAKPNQREGNSCHIHISLRSVDNSPIMAGSQPYGLSETGARFIAGQLACLRELTLFYAPNINSYKRYVPGSFAPTAVKWGVDNRTCSLRLVGHGPSLRVENRVPGGDVNPYLAVAALIAAGLHGIDNELTLEEPFTGNAYASGAETVPHTLRDALTLWEGSKLARESFGEDVVAHYANNARVELAAFEAAVTDWELFRGFERL</sequence>
<dbReference type="GeneID" id="95390087"/>
<dbReference type="EMBL" id="JACIBV010000001">
    <property type="protein sequence ID" value="MBB3727811.1"/>
    <property type="molecule type" value="Genomic_DNA"/>
</dbReference>
<dbReference type="AlphaFoldDB" id="A0A7W5V4P4"/>
<evidence type="ECO:0000256" key="2">
    <source>
        <dbReference type="ARBA" id="ARBA00022598"/>
    </source>
</evidence>
<proteinExistence type="inferred from homology"/>
<dbReference type="InterPro" id="IPR008146">
    <property type="entry name" value="Gln_synth_cat_dom"/>
</dbReference>
<keyword evidence="3" id="KW-0547">Nucleotide-binding</keyword>
<evidence type="ECO:0000256" key="5">
    <source>
        <dbReference type="PROSITE-ProRule" id="PRU01330"/>
    </source>
</evidence>
<dbReference type="EC" id="6.3.1.2" evidence="9"/>
<keyword evidence="4" id="KW-0067">ATP-binding</keyword>
<reference evidence="9 10" key="1">
    <citation type="submission" date="2020-08" db="EMBL/GenBank/DDBJ databases">
        <title>Sequencing the genomes of 1000 actinobacteria strains.</title>
        <authorList>
            <person name="Klenk H.-P."/>
        </authorList>
    </citation>
    <scope>NUCLEOTIDE SEQUENCE [LARGE SCALE GENOMIC DNA]</scope>
    <source>
        <strain evidence="9 10">DSM 44320</strain>
    </source>
</reference>
<comment type="caution">
    <text evidence="9">The sequence shown here is derived from an EMBL/GenBank/DDBJ whole genome shotgun (WGS) entry which is preliminary data.</text>
</comment>
<evidence type="ECO:0000256" key="1">
    <source>
        <dbReference type="ARBA" id="ARBA00009897"/>
    </source>
</evidence>
<evidence type="ECO:0000259" key="7">
    <source>
        <dbReference type="PROSITE" id="PS51986"/>
    </source>
</evidence>
<name>A0A7W5V4P4_9ACTN</name>
<evidence type="ECO:0000313" key="9">
    <source>
        <dbReference type="EMBL" id="MBB3727811.1"/>
    </source>
</evidence>
<dbReference type="GO" id="GO:0005524">
    <property type="term" value="F:ATP binding"/>
    <property type="evidence" value="ECO:0007669"/>
    <property type="project" value="UniProtKB-KW"/>
</dbReference>
<dbReference type="Gene3D" id="3.30.590.10">
    <property type="entry name" value="Glutamine synthetase/guanido kinase, catalytic domain"/>
    <property type="match status" value="1"/>
</dbReference>
<dbReference type="PROSITE" id="PS51987">
    <property type="entry name" value="GS_CATALYTIC"/>
    <property type="match status" value="1"/>
</dbReference>
<gene>
    <name evidence="9" type="ORF">FHR33_003671</name>
</gene>
<evidence type="ECO:0000259" key="8">
    <source>
        <dbReference type="PROSITE" id="PS51987"/>
    </source>
</evidence>